<proteinExistence type="predicted"/>
<dbReference type="eggNOG" id="KOG2088">
    <property type="taxonomic scope" value="Eukaryota"/>
</dbReference>
<dbReference type="GeneID" id="25565046"/>
<dbReference type="SUPFAM" id="SSF53474">
    <property type="entry name" value="alpha/beta-Hydrolases"/>
    <property type="match status" value="1"/>
</dbReference>
<dbReference type="PANTHER" id="PTHR47418">
    <property type="entry name" value="ALPHA/BETA-HYDROLASES SUPERFAMILY PROTEIN"/>
    <property type="match status" value="1"/>
</dbReference>
<dbReference type="Proteomes" id="UP000054408">
    <property type="component" value="Unassembled WGS sequence"/>
</dbReference>
<dbReference type="CDD" id="cd00519">
    <property type="entry name" value="Lipase_3"/>
    <property type="match status" value="1"/>
</dbReference>
<feature type="region of interest" description="Disordered" evidence="1">
    <location>
        <begin position="1"/>
        <end position="54"/>
    </location>
</feature>
<accession>A0A0L0DBN8</accession>
<dbReference type="Pfam" id="PF01764">
    <property type="entry name" value="Lipase_3"/>
    <property type="match status" value="1"/>
</dbReference>
<feature type="region of interest" description="Disordered" evidence="1">
    <location>
        <begin position="330"/>
        <end position="408"/>
    </location>
</feature>
<protein>
    <submittedName>
        <fullName evidence="3">Lipase class 3 family protein</fullName>
    </submittedName>
</protein>
<dbReference type="OrthoDB" id="438440at2759"/>
<evidence type="ECO:0000313" key="4">
    <source>
        <dbReference type="Proteomes" id="UP000054408"/>
    </source>
</evidence>
<feature type="compositionally biased region" description="Low complexity" evidence="1">
    <location>
        <begin position="330"/>
        <end position="377"/>
    </location>
</feature>
<name>A0A0L0DBN8_THETB</name>
<gene>
    <name evidence="3" type="ORF">AMSG_05696</name>
</gene>
<evidence type="ECO:0000313" key="3">
    <source>
        <dbReference type="EMBL" id="KNC49645.1"/>
    </source>
</evidence>
<feature type="compositionally biased region" description="Pro residues" evidence="1">
    <location>
        <begin position="7"/>
        <end position="17"/>
    </location>
</feature>
<feature type="compositionally biased region" description="Basic residues" evidence="1">
    <location>
        <begin position="18"/>
        <end position="30"/>
    </location>
</feature>
<dbReference type="EMBL" id="GL349456">
    <property type="protein sequence ID" value="KNC49645.1"/>
    <property type="molecule type" value="Genomic_DNA"/>
</dbReference>
<evidence type="ECO:0000256" key="1">
    <source>
        <dbReference type="SAM" id="MobiDB-lite"/>
    </source>
</evidence>
<evidence type="ECO:0000259" key="2">
    <source>
        <dbReference type="Pfam" id="PF01764"/>
    </source>
</evidence>
<feature type="domain" description="Fungal lipase-type" evidence="2">
    <location>
        <begin position="173"/>
        <end position="297"/>
    </location>
</feature>
<dbReference type="Gene3D" id="3.40.50.1820">
    <property type="entry name" value="alpha/beta hydrolase"/>
    <property type="match status" value="1"/>
</dbReference>
<organism evidence="3 4">
    <name type="scientific">Thecamonas trahens ATCC 50062</name>
    <dbReference type="NCBI Taxonomy" id="461836"/>
    <lineage>
        <taxon>Eukaryota</taxon>
        <taxon>Apusozoa</taxon>
        <taxon>Apusomonadida</taxon>
        <taxon>Apusomonadidae</taxon>
        <taxon>Thecamonas</taxon>
    </lineage>
</organism>
<dbReference type="RefSeq" id="XP_013757746.1">
    <property type="nucleotide sequence ID" value="XM_013902292.1"/>
</dbReference>
<dbReference type="InterPro" id="IPR029058">
    <property type="entry name" value="AB_hydrolase_fold"/>
</dbReference>
<dbReference type="GO" id="GO:0006629">
    <property type="term" value="P:lipid metabolic process"/>
    <property type="evidence" value="ECO:0007669"/>
    <property type="project" value="InterPro"/>
</dbReference>
<keyword evidence="4" id="KW-1185">Reference proteome</keyword>
<dbReference type="InterPro" id="IPR002921">
    <property type="entry name" value="Fungal_lipase-type"/>
</dbReference>
<sequence length="408" mass="42904">MGCGSSKPPPEEPPPPPKPKKKPPKPSKVKVAREAAAAEEEAGTSANEPSEDATMKSVAKAILEATRDMGPWKPSDLTAGLYFLRKAHMRKAEEAVASGEHPYLKEKPIKDKALVKHMLYWSRVILATYSGSDEAVVEALGWSADDIVRSDWTSQKSRPAYFLALDHDKQKVVVGIRGTASAADAITDAAAALEPCLTGKAHRGIYTAASWFMNNILDDIYALLNDHDGYSVMTVGHSLGGGTAALLAILLKEEEFMDVESFVLAPACAVSLDLAEAAADYVTTVVHADDCVPRASTRALINLRQEVKDSPWKQEALAAAKETRAGKALAGAASRAGESSAGKSAARGGKAAGKAASRGTKAAGKAAGRLAGAVRPRGGPRPDDDDDDLEDDEVTNLFPPGKTPSGAQ</sequence>
<dbReference type="AlphaFoldDB" id="A0A0L0DBN8"/>
<reference evidence="3 4" key="1">
    <citation type="submission" date="2010-05" db="EMBL/GenBank/DDBJ databases">
        <title>The Genome Sequence of Thecamonas trahens ATCC 50062.</title>
        <authorList>
            <consortium name="The Broad Institute Genome Sequencing Platform"/>
            <person name="Russ C."/>
            <person name="Cuomo C."/>
            <person name="Shea T."/>
            <person name="Young S.K."/>
            <person name="Zeng Q."/>
            <person name="Koehrsen M."/>
            <person name="Haas B."/>
            <person name="Borodovsky M."/>
            <person name="Guigo R."/>
            <person name="Alvarado L."/>
            <person name="Berlin A."/>
            <person name="Bochicchio J."/>
            <person name="Borenstein D."/>
            <person name="Chapman S."/>
            <person name="Chen Z."/>
            <person name="Freedman E."/>
            <person name="Gellesch M."/>
            <person name="Goldberg J."/>
            <person name="Griggs A."/>
            <person name="Gujja S."/>
            <person name="Heilman E."/>
            <person name="Heiman D."/>
            <person name="Hepburn T."/>
            <person name="Howarth C."/>
            <person name="Jen D."/>
            <person name="Larson L."/>
            <person name="Mehta T."/>
            <person name="Park D."/>
            <person name="Pearson M."/>
            <person name="Roberts A."/>
            <person name="Saif S."/>
            <person name="Shenoy N."/>
            <person name="Sisk P."/>
            <person name="Stolte C."/>
            <person name="Sykes S."/>
            <person name="Thomson T."/>
            <person name="Walk T."/>
            <person name="White J."/>
            <person name="Yandava C."/>
            <person name="Burger G."/>
            <person name="Gray M.W."/>
            <person name="Holland P.W.H."/>
            <person name="King N."/>
            <person name="Lang F.B.F."/>
            <person name="Roger A.J."/>
            <person name="Ruiz-Trillo I."/>
            <person name="Lander E."/>
            <person name="Nusbaum C."/>
        </authorList>
    </citation>
    <scope>NUCLEOTIDE SEQUENCE [LARGE SCALE GENOMIC DNA]</scope>
    <source>
        <strain evidence="3 4">ATCC 50062</strain>
    </source>
</reference>
<feature type="compositionally biased region" description="Acidic residues" evidence="1">
    <location>
        <begin position="383"/>
        <end position="394"/>
    </location>
</feature>